<dbReference type="STRING" id="1250539.Ga0080574_TMP3210"/>
<dbReference type="KEGG" id="paby:Ga0080574_TMP3210"/>
<accession>A0A1P8UVW7</accession>
<dbReference type="AlphaFoldDB" id="A0A1P8UVW7"/>
<name>A0A1P8UVW7_9RHOB</name>
<proteinExistence type="predicted"/>
<protein>
    <submittedName>
        <fullName evidence="1">Uncharacterized protein</fullName>
    </submittedName>
</protein>
<dbReference type="EMBL" id="CP015093">
    <property type="protein sequence ID" value="APZ53544.1"/>
    <property type="molecule type" value="Genomic_DNA"/>
</dbReference>
<dbReference type="Proteomes" id="UP000187059">
    <property type="component" value="Chromosome"/>
</dbReference>
<keyword evidence="2" id="KW-1185">Reference proteome</keyword>
<sequence>MTPLFEPPPPQGAAVLRIARLASAKITFSKLEHPLPVILA</sequence>
<organism evidence="1 2">
    <name type="scientific">Salipiger abyssi</name>
    <dbReference type="NCBI Taxonomy" id="1250539"/>
    <lineage>
        <taxon>Bacteria</taxon>
        <taxon>Pseudomonadati</taxon>
        <taxon>Pseudomonadota</taxon>
        <taxon>Alphaproteobacteria</taxon>
        <taxon>Rhodobacterales</taxon>
        <taxon>Roseobacteraceae</taxon>
        <taxon>Salipiger</taxon>
    </lineage>
</organism>
<reference evidence="1 2" key="1">
    <citation type="submission" date="2016-04" db="EMBL/GenBank/DDBJ databases">
        <title>Deep-sea bacteria in the southern Pacific.</title>
        <authorList>
            <person name="Tang K."/>
        </authorList>
    </citation>
    <scope>NUCLEOTIDE SEQUENCE [LARGE SCALE GENOMIC DNA]</scope>
    <source>
        <strain evidence="1 2">JLT2014</strain>
    </source>
</reference>
<gene>
    <name evidence="1" type="ORF">Ga0080574_TMP3210</name>
</gene>
<evidence type="ECO:0000313" key="1">
    <source>
        <dbReference type="EMBL" id="APZ53544.1"/>
    </source>
</evidence>
<evidence type="ECO:0000313" key="2">
    <source>
        <dbReference type="Proteomes" id="UP000187059"/>
    </source>
</evidence>